<dbReference type="RefSeq" id="WP_261936903.1">
    <property type="nucleotide sequence ID" value="NZ_AP018818.1"/>
</dbReference>
<proteinExistence type="predicted"/>
<dbReference type="Proteomes" id="UP001059971">
    <property type="component" value="Chromosome 2"/>
</dbReference>
<dbReference type="PIRSF" id="PIRSF000429">
    <property type="entry name" value="Ac-CoA_Ac_transf"/>
    <property type="match status" value="1"/>
</dbReference>
<reference evidence="2" key="1">
    <citation type="submission" date="2018-07" db="EMBL/GenBank/DDBJ databases">
        <title>Complete genome sequence of Sphingomonas bisphenolicum strain AO1, a bisphenol A degradative bacterium isolated from Japanese farm field.</title>
        <authorList>
            <person name="Murakami M."/>
            <person name="Koh M."/>
            <person name="Koba S."/>
            <person name="Matsumura Y."/>
        </authorList>
    </citation>
    <scope>NUCLEOTIDE SEQUENCE</scope>
    <source>
        <strain evidence="2">AO1</strain>
    </source>
</reference>
<sequence length="379" mass="41412">MILGSEMLDWNYRDKACIVGVGSTDYGVFPETDAVGLGVSALKAAVDDAGISFDDIDGVILNRLPYDRFAEVSNLNTPYLQSTPAHGRFSAIALMMAAEAIASGAATTIALVYGNDGRSAAMKYGGDPNFWAPWGFTSPGASHAMMFRRHMAQFGTTSEDLAHIAVAFRDHATKNPAAVMKKPITVEDHQNSRFICDPLHLLDYCLINDGGVAWIMTTPERAKDMKKKPVYVSSFARQDDFSQNSLPPNDYWYPALKKVESQVYERAGISRNDIDGLMIYDNFSPTVLFALEGMGFCKQGEGGQFVRDGMLQLGKGRWPTNTSGGHLSESYMQGWALIVEGVRQLRGEVPAERQIKDAKALQFILATAVAGSIIIRNDA</sequence>
<dbReference type="Gene3D" id="3.40.47.10">
    <property type="match status" value="1"/>
</dbReference>
<organism evidence="2 3">
    <name type="scientific">Sphingomonas bisphenolicum</name>
    <dbReference type="NCBI Taxonomy" id="296544"/>
    <lineage>
        <taxon>Bacteria</taxon>
        <taxon>Pseudomonadati</taxon>
        <taxon>Pseudomonadota</taxon>
        <taxon>Alphaproteobacteria</taxon>
        <taxon>Sphingomonadales</taxon>
        <taxon>Sphingomonadaceae</taxon>
        <taxon>Sphingomonas</taxon>
    </lineage>
</organism>
<dbReference type="SUPFAM" id="SSF53901">
    <property type="entry name" value="Thiolase-like"/>
    <property type="match status" value="2"/>
</dbReference>
<dbReference type="PANTHER" id="PTHR42870:SF1">
    <property type="entry name" value="NON-SPECIFIC LIPID-TRANSFER PROTEIN-LIKE 2"/>
    <property type="match status" value="1"/>
</dbReference>
<protein>
    <recommendedName>
        <fullName evidence="1">Thiolase C-terminal domain-containing protein</fullName>
    </recommendedName>
</protein>
<dbReference type="CDD" id="cd00829">
    <property type="entry name" value="SCP-x_thiolase"/>
    <property type="match status" value="1"/>
</dbReference>
<evidence type="ECO:0000259" key="1">
    <source>
        <dbReference type="Pfam" id="PF22691"/>
    </source>
</evidence>
<accession>A0ABM7G981</accession>
<dbReference type="InterPro" id="IPR002155">
    <property type="entry name" value="Thiolase"/>
</dbReference>
<dbReference type="Pfam" id="PF22691">
    <property type="entry name" value="Thiolase_C_1"/>
    <property type="match status" value="1"/>
</dbReference>
<evidence type="ECO:0000313" key="3">
    <source>
        <dbReference type="Proteomes" id="UP001059971"/>
    </source>
</evidence>
<name>A0ABM7G981_9SPHN</name>
<dbReference type="InterPro" id="IPR016039">
    <property type="entry name" value="Thiolase-like"/>
</dbReference>
<keyword evidence="3" id="KW-1185">Reference proteome</keyword>
<dbReference type="EMBL" id="AP018818">
    <property type="protein sequence ID" value="BBF72005.1"/>
    <property type="molecule type" value="Genomic_DNA"/>
</dbReference>
<feature type="domain" description="Thiolase C-terminal" evidence="1">
    <location>
        <begin position="252"/>
        <end position="359"/>
    </location>
</feature>
<gene>
    <name evidence="2" type="ORF">SBA_ch2_5380</name>
</gene>
<dbReference type="InterPro" id="IPR055140">
    <property type="entry name" value="Thiolase_C_2"/>
</dbReference>
<dbReference type="PANTHER" id="PTHR42870">
    <property type="entry name" value="ACETYL-COA C-ACETYLTRANSFERASE"/>
    <property type="match status" value="1"/>
</dbReference>
<evidence type="ECO:0000313" key="2">
    <source>
        <dbReference type="EMBL" id="BBF72005.1"/>
    </source>
</evidence>